<dbReference type="GO" id="GO:0008643">
    <property type="term" value="P:carbohydrate transport"/>
    <property type="evidence" value="ECO:0007669"/>
    <property type="project" value="InterPro"/>
</dbReference>
<evidence type="ECO:0000313" key="3">
    <source>
        <dbReference type="Proteomes" id="UP000515789"/>
    </source>
</evidence>
<dbReference type="Pfam" id="PF13347">
    <property type="entry name" value="MFS_2"/>
    <property type="match status" value="1"/>
</dbReference>
<dbReference type="InterPro" id="IPR036259">
    <property type="entry name" value="MFS_trans_sf"/>
</dbReference>
<dbReference type="GO" id="GO:0005886">
    <property type="term" value="C:plasma membrane"/>
    <property type="evidence" value="ECO:0007669"/>
    <property type="project" value="TreeGrafter"/>
</dbReference>
<dbReference type="SUPFAM" id="SSF103473">
    <property type="entry name" value="MFS general substrate transporter"/>
    <property type="match status" value="1"/>
</dbReference>
<dbReference type="PANTHER" id="PTHR11328">
    <property type="entry name" value="MAJOR FACILITATOR SUPERFAMILY DOMAIN-CONTAINING PROTEIN"/>
    <property type="match status" value="1"/>
</dbReference>
<keyword evidence="1" id="KW-1133">Transmembrane helix</keyword>
<keyword evidence="1" id="KW-0472">Membrane</keyword>
<dbReference type="Gene3D" id="1.20.1250.20">
    <property type="entry name" value="MFS general substrate transporter like domains"/>
    <property type="match status" value="1"/>
</dbReference>
<feature type="transmembrane region" description="Helical" evidence="1">
    <location>
        <begin position="147"/>
        <end position="166"/>
    </location>
</feature>
<dbReference type="GO" id="GO:0015293">
    <property type="term" value="F:symporter activity"/>
    <property type="evidence" value="ECO:0007669"/>
    <property type="project" value="InterPro"/>
</dbReference>
<accession>A0A7G5MUX4</accession>
<dbReference type="Proteomes" id="UP000515789">
    <property type="component" value="Chromosome"/>
</dbReference>
<evidence type="ECO:0000256" key="1">
    <source>
        <dbReference type="SAM" id="Phobius"/>
    </source>
</evidence>
<proteinExistence type="predicted"/>
<organism evidence="2 3">
    <name type="scientific">Blautia producta</name>
    <dbReference type="NCBI Taxonomy" id="33035"/>
    <lineage>
        <taxon>Bacteria</taxon>
        <taxon>Bacillati</taxon>
        <taxon>Bacillota</taxon>
        <taxon>Clostridia</taxon>
        <taxon>Lachnospirales</taxon>
        <taxon>Lachnospiraceae</taxon>
        <taxon>Blautia</taxon>
    </lineage>
</organism>
<reference evidence="2 3" key="1">
    <citation type="submission" date="2019-04" db="EMBL/GenBank/DDBJ databases">
        <authorList>
            <person name="Schori C."/>
            <person name="Ahrens C."/>
        </authorList>
    </citation>
    <scope>NUCLEOTIDE SEQUENCE [LARGE SCALE GENOMIC DNA]</scope>
    <source>
        <strain evidence="2 3">DSM 2950</strain>
    </source>
</reference>
<keyword evidence="1" id="KW-0812">Transmembrane</keyword>
<protein>
    <recommendedName>
        <fullName evidence="4">MFS transporter</fullName>
    </recommendedName>
</protein>
<dbReference type="AlphaFoldDB" id="A0A7G5MUX4"/>
<dbReference type="InterPro" id="IPR039672">
    <property type="entry name" value="MFS_2"/>
</dbReference>
<sequence length="198" mass="21479">MCGEVWIWRGGLCRKPGILGDQCLSACVLYNVVGANAAAAASIIAISKIFDGISDLVMGYIIDHTHSKWGKARPWIARLCIPLAVCTVLMFSVPSSFAGKAQLAYMFLTYNLVSTIFYTGINVPYATMNGLMTTNQYERGLLGNFRMLLATAGTMTINTVVLKLTTAFGGGDAYSQKGWTLTFVLLMLVFVGLNPEPR</sequence>
<dbReference type="PANTHER" id="PTHR11328:SF24">
    <property type="entry name" value="MAJOR FACILITATOR SUPERFAMILY (MFS) PROFILE DOMAIN-CONTAINING PROTEIN"/>
    <property type="match status" value="1"/>
</dbReference>
<feature type="transmembrane region" description="Helical" evidence="1">
    <location>
        <begin position="103"/>
        <end position="126"/>
    </location>
</feature>
<gene>
    <name evidence="2" type="ORF">E5259_12890</name>
</gene>
<feature type="transmembrane region" description="Helical" evidence="1">
    <location>
        <begin position="75"/>
        <end position="97"/>
    </location>
</feature>
<evidence type="ECO:0000313" key="2">
    <source>
        <dbReference type="EMBL" id="QMW78417.1"/>
    </source>
</evidence>
<name>A0A7G5MUX4_9FIRM</name>
<evidence type="ECO:0008006" key="4">
    <source>
        <dbReference type="Google" id="ProtNLM"/>
    </source>
</evidence>
<dbReference type="EMBL" id="CP039126">
    <property type="protein sequence ID" value="QMW78417.1"/>
    <property type="molecule type" value="Genomic_DNA"/>
</dbReference>
<feature type="transmembrane region" description="Helical" evidence="1">
    <location>
        <begin position="178"/>
        <end position="195"/>
    </location>
</feature>